<dbReference type="PANTHER" id="PTHR47429:SF8">
    <property type="entry name" value="PHOTOTROPIN-1-LIKE"/>
    <property type="match status" value="1"/>
</dbReference>
<evidence type="ECO:0000256" key="7">
    <source>
        <dbReference type="SAM" id="MobiDB-lite"/>
    </source>
</evidence>
<feature type="compositionally biased region" description="Basic and acidic residues" evidence="7">
    <location>
        <begin position="60"/>
        <end position="69"/>
    </location>
</feature>
<reference evidence="10" key="1">
    <citation type="submission" date="2025-08" db="UniProtKB">
        <authorList>
            <consortium name="RefSeq"/>
        </authorList>
    </citation>
    <scope>IDENTIFICATION</scope>
</reference>
<keyword evidence="5" id="KW-0157">Chromophore</keyword>
<dbReference type="InParanoid" id="A0A1U7ZTX1"/>
<feature type="region of interest" description="Disordered" evidence="7">
    <location>
        <begin position="87"/>
        <end position="139"/>
    </location>
</feature>
<dbReference type="InterPro" id="IPR000014">
    <property type="entry name" value="PAS"/>
</dbReference>
<evidence type="ECO:0000256" key="5">
    <source>
        <dbReference type="ARBA" id="ARBA00022991"/>
    </source>
</evidence>
<evidence type="ECO:0000256" key="2">
    <source>
        <dbReference type="ARBA" id="ARBA00022606"/>
    </source>
</evidence>
<accession>A0A1U7ZTX1</accession>
<keyword evidence="3" id="KW-0285">Flavoprotein</keyword>
<proteinExistence type="predicted"/>
<feature type="domain" description="PAS" evidence="8">
    <location>
        <begin position="171"/>
        <end position="223"/>
    </location>
</feature>
<organism evidence="9 10">
    <name type="scientific">Nelumbo nucifera</name>
    <name type="common">Sacred lotus</name>
    <dbReference type="NCBI Taxonomy" id="4432"/>
    <lineage>
        <taxon>Eukaryota</taxon>
        <taxon>Viridiplantae</taxon>
        <taxon>Streptophyta</taxon>
        <taxon>Embryophyta</taxon>
        <taxon>Tracheophyta</taxon>
        <taxon>Spermatophyta</taxon>
        <taxon>Magnoliopsida</taxon>
        <taxon>Proteales</taxon>
        <taxon>Nelumbonaceae</taxon>
        <taxon>Nelumbo</taxon>
    </lineage>
</organism>
<evidence type="ECO:0000313" key="10">
    <source>
        <dbReference type="RefSeq" id="XP_010252384.1"/>
    </source>
</evidence>
<gene>
    <name evidence="10" type="primary">LOC104593937</name>
</gene>
<dbReference type="SUPFAM" id="SSF55785">
    <property type="entry name" value="PYP-like sensor domain (PAS domain)"/>
    <property type="match status" value="1"/>
</dbReference>
<evidence type="ECO:0000259" key="8">
    <source>
        <dbReference type="Pfam" id="PF13426"/>
    </source>
</evidence>
<dbReference type="RefSeq" id="XP_010252384.1">
    <property type="nucleotide sequence ID" value="XM_010254082.2"/>
</dbReference>
<dbReference type="Pfam" id="PF13426">
    <property type="entry name" value="PAS_9"/>
    <property type="match status" value="1"/>
</dbReference>
<protein>
    <submittedName>
        <fullName evidence="10">Phototropin-1-like</fullName>
    </submittedName>
</protein>
<evidence type="ECO:0000313" key="9">
    <source>
        <dbReference type="Proteomes" id="UP000189703"/>
    </source>
</evidence>
<dbReference type="STRING" id="4432.A0A1U7ZTX1"/>
<dbReference type="InterPro" id="IPR035965">
    <property type="entry name" value="PAS-like_dom_sf"/>
</dbReference>
<dbReference type="eggNOG" id="ENOG502QPPH">
    <property type="taxonomic scope" value="Eukaryota"/>
</dbReference>
<feature type="region of interest" description="Disordered" evidence="7">
    <location>
        <begin position="54"/>
        <end position="73"/>
    </location>
</feature>
<dbReference type="GO" id="GO:0005634">
    <property type="term" value="C:nucleus"/>
    <property type="evidence" value="ECO:0000318"/>
    <property type="project" value="GO_Central"/>
</dbReference>
<evidence type="ECO:0000256" key="6">
    <source>
        <dbReference type="ARBA" id="ARBA00023170"/>
    </source>
</evidence>
<dbReference type="AlphaFoldDB" id="A0A1U7ZTX1"/>
<keyword evidence="9" id="KW-1185">Reference proteome</keyword>
<dbReference type="KEGG" id="nnu:104593937"/>
<evidence type="ECO:0000256" key="4">
    <source>
        <dbReference type="ARBA" id="ARBA00022643"/>
    </source>
</evidence>
<dbReference type="GO" id="GO:0009881">
    <property type="term" value="F:photoreceptor activity"/>
    <property type="evidence" value="ECO:0007669"/>
    <property type="project" value="UniProtKB-KW"/>
</dbReference>
<keyword evidence="6" id="KW-0675">Receptor</keyword>
<keyword evidence="2" id="KW-0716">Sensory transduction</keyword>
<keyword evidence="1" id="KW-0600">Photoreceptor protein</keyword>
<name>A0A1U7ZTX1_NELNU</name>
<dbReference type="GeneID" id="104593937"/>
<evidence type="ECO:0000256" key="3">
    <source>
        <dbReference type="ARBA" id="ARBA00022630"/>
    </source>
</evidence>
<dbReference type="OrthoDB" id="432483at2759"/>
<evidence type="ECO:0000256" key="1">
    <source>
        <dbReference type="ARBA" id="ARBA00022543"/>
    </source>
</evidence>
<dbReference type="PANTHER" id="PTHR47429">
    <property type="entry name" value="PROTEIN TWIN LOV 1"/>
    <property type="match status" value="1"/>
</dbReference>
<dbReference type="Gene3D" id="3.30.450.20">
    <property type="entry name" value="PAS domain"/>
    <property type="match status" value="1"/>
</dbReference>
<keyword evidence="4" id="KW-0288">FMN</keyword>
<feature type="compositionally biased region" description="Polar residues" evidence="7">
    <location>
        <begin position="87"/>
        <end position="101"/>
    </location>
</feature>
<sequence>MMPVVVLYSPKMEEGEVEEEGEREENLAACIRVHGGVRRCCNLQRPSSLIFEENQQVGDTNRKVEKPTGEADTTAQRVAEWGLVLKTNSETGKSQGVTVRTSGDDDANNRGSGTYRRDSGTSVRTSDELSDDGASKERAFPRVSEDLKDALSTFQQTSVVSDATKPNHPIIRFLQGVDTDPEEISKIREALKEGTNYCGRLLNYKKDGTPFWNFLTIAPIKDGFHPYLFPIPISFTCRCGGTKTSSFCDGREGGDFL</sequence>
<dbReference type="Proteomes" id="UP000189703">
    <property type="component" value="Unplaced"/>
</dbReference>